<accession>A0A7W8D883</accession>
<dbReference type="InterPro" id="IPR007450">
    <property type="entry name" value="BamE_dom"/>
</dbReference>
<dbReference type="HAMAP" id="MF_00925">
    <property type="entry name" value="OM_assembly_BamE"/>
    <property type="match status" value="1"/>
</dbReference>
<comment type="function">
    <text evidence="4">Part of the outer membrane protein assembly complex, which is involved in assembly and insertion of beta-barrel proteins into the outer membrane.</text>
</comment>
<keyword evidence="8" id="KW-1185">Reference proteome</keyword>
<comment type="caution">
    <text evidence="7">The sequence shown here is derived from an EMBL/GenBank/DDBJ whole genome shotgun (WGS) entry which is preliminary data.</text>
</comment>
<evidence type="ECO:0000259" key="6">
    <source>
        <dbReference type="Pfam" id="PF04355"/>
    </source>
</evidence>
<dbReference type="EMBL" id="JACHHP010000003">
    <property type="protein sequence ID" value="MBB5208575.1"/>
    <property type="molecule type" value="Genomic_DNA"/>
</dbReference>
<evidence type="ECO:0000256" key="4">
    <source>
        <dbReference type="HAMAP-Rule" id="MF_00925"/>
    </source>
</evidence>
<reference evidence="7 8" key="1">
    <citation type="submission" date="2020-08" db="EMBL/GenBank/DDBJ databases">
        <title>Genomic Encyclopedia of Type Strains, Phase IV (KMG-IV): sequencing the most valuable type-strain genomes for metagenomic binning, comparative biology and taxonomic classification.</title>
        <authorList>
            <person name="Goeker M."/>
        </authorList>
    </citation>
    <scope>NUCLEOTIDE SEQUENCE [LARGE SCALE GENOMIC DNA]</scope>
    <source>
        <strain evidence="7 8">DSM 24163</strain>
    </source>
</reference>
<dbReference type="Pfam" id="PF04355">
    <property type="entry name" value="BamE"/>
    <property type="match status" value="1"/>
</dbReference>
<dbReference type="InterPro" id="IPR037873">
    <property type="entry name" value="BamE-like"/>
</dbReference>
<comment type="subcellular location">
    <subcellularLocation>
        <location evidence="4">Cell outer membrane</location>
    </subcellularLocation>
</comment>
<keyword evidence="3 4" id="KW-0998">Cell outer membrane</keyword>
<dbReference type="InterPro" id="IPR026592">
    <property type="entry name" value="BamE"/>
</dbReference>
<feature type="domain" description="Outer membrane protein assembly factor BamE" evidence="6">
    <location>
        <begin position="28"/>
        <end position="97"/>
    </location>
</feature>
<dbReference type="Proteomes" id="UP000521199">
    <property type="component" value="Unassembled WGS sequence"/>
</dbReference>
<dbReference type="Gene3D" id="3.30.1450.10">
    <property type="match status" value="1"/>
</dbReference>
<dbReference type="PANTHER" id="PTHR37482:SF1">
    <property type="entry name" value="OUTER MEMBRANE PROTEIN ASSEMBLY FACTOR BAME"/>
    <property type="match status" value="1"/>
</dbReference>
<evidence type="ECO:0000256" key="2">
    <source>
        <dbReference type="ARBA" id="ARBA00023136"/>
    </source>
</evidence>
<dbReference type="GO" id="GO:1990063">
    <property type="term" value="C:Bam protein complex"/>
    <property type="evidence" value="ECO:0007669"/>
    <property type="project" value="TreeGrafter"/>
</dbReference>
<proteinExistence type="inferred from homology"/>
<dbReference type="GO" id="GO:0051205">
    <property type="term" value="P:protein insertion into membrane"/>
    <property type="evidence" value="ECO:0007669"/>
    <property type="project" value="UniProtKB-UniRule"/>
</dbReference>
<dbReference type="AlphaFoldDB" id="A0A7W8D883"/>
<dbReference type="PANTHER" id="PTHR37482">
    <property type="entry name" value="OUTER MEMBRANE PROTEIN ASSEMBLY FACTOR BAME"/>
    <property type="match status" value="1"/>
</dbReference>
<evidence type="ECO:0000313" key="8">
    <source>
        <dbReference type="Proteomes" id="UP000521199"/>
    </source>
</evidence>
<feature type="region of interest" description="Disordered" evidence="5">
    <location>
        <begin position="104"/>
        <end position="133"/>
    </location>
</feature>
<dbReference type="GO" id="GO:0043165">
    <property type="term" value="P:Gram-negative-bacterium-type cell outer membrane assembly"/>
    <property type="evidence" value="ECO:0007669"/>
    <property type="project" value="UniProtKB-UniRule"/>
</dbReference>
<gene>
    <name evidence="4" type="primary">bamE</name>
    <name evidence="7" type="ORF">HNQ52_002117</name>
</gene>
<comment type="subunit">
    <text evidence="4">Part of the Bam complex.</text>
</comment>
<keyword evidence="1 4" id="KW-0732">Signal</keyword>
<evidence type="ECO:0000313" key="7">
    <source>
        <dbReference type="EMBL" id="MBB5208575.1"/>
    </source>
</evidence>
<evidence type="ECO:0000256" key="5">
    <source>
        <dbReference type="SAM" id="MobiDB-lite"/>
    </source>
</evidence>
<organism evidence="7 8">
    <name type="scientific">Chiayiivirga flava</name>
    <dbReference type="NCBI Taxonomy" id="659595"/>
    <lineage>
        <taxon>Bacteria</taxon>
        <taxon>Pseudomonadati</taxon>
        <taxon>Pseudomonadota</taxon>
        <taxon>Gammaproteobacteria</taxon>
        <taxon>Lysobacterales</taxon>
        <taxon>Lysobacteraceae</taxon>
        <taxon>Chiayiivirga</taxon>
    </lineage>
</organism>
<evidence type="ECO:0000256" key="1">
    <source>
        <dbReference type="ARBA" id="ARBA00022729"/>
    </source>
</evidence>
<dbReference type="RefSeq" id="WP_183961097.1">
    <property type="nucleotide sequence ID" value="NZ_JACHHP010000003.1"/>
</dbReference>
<dbReference type="GO" id="GO:0030674">
    <property type="term" value="F:protein-macromolecule adaptor activity"/>
    <property type="evidence" value="ECO:0007669"/>
    <property type="project" value="TreeGrafter"/>
</dbReference>
<evidence type="ECO:0000256" key="3">
    <source>
        <dbReference type="ARBA" id="ARBA00023237"/>
    </source>
</evidence>
<feature type="compositionally biased region" description="Basic and acidic residues" evidence="5">
    <location>
        <begin position="107"/>
        <end position="133"/>
    </location>
</feature>
<comment type="similarity">
    <text evidence="4">Belongs to the BamE family.</text>
</comment>
<name>A0A7W8D883_9GAMM</name>
<protein>
    <recommendedName>
        <fullName evidence="4">Outer membrane protein assembly factor BamE</fullName>
    </recommendedName>
</protein>
<sequence>MPKLFLALLVAMLCGGCGLIYKVDVHQGNLLDEASVKQLEPGLNKRQVHALLGSPMVADPFHQSRWDYIATVSRRGRDPEIKNLVLTFDGDALATIEGDYFPEQDEELMRESRRYGNLPRDKEKDNARRQQRR</sequence>
<keyword evidence="2 4" id="KW-0472">Membrane</keyword>